<feature type="compositionally biased region" description="Basic and acidic residues" evidence="1">
    <location>
        <begin position="156"/>
        <end position="172"/>
    </location>
</feature>
<feature type="region of interest" description="Disordered" evidence="1">
    <location>
        <begin position="652"/>
        <end position="671"/>
    </location>
</feature>
<feature type="region of interest" description="Disordered" evidence="1">
    <location>
        <begin position="1631"/>
        <end position="1659"/>
    </location>
</feature>
<evidence type="ECO:0000256" key="1">
    <source>
        <dbReference type="SAM" id="MobiDB-lite"/>
    </source>
</evidence>
<feature type="region of interest" description="Disordered" evidence="1">
    <location>
        <begin position="1156"/>
        <end position="1176"/>
    </location>
</feature>
<feature type="region of interest" description="Disordered" evidence="1">
    <location>
        <begin position="190"/>
        <end position="403"/>
    </location>
</feature>
<feature type="region of interest" description="Disordered" evidence="1">
    <location>
        <begin position="1847"/>
        <end position="1868"/>
    </location>
</feature>
<accession>A0A3P6G1N0</accession>
<feature type="region of interest" description="Disordered" evidence="1">
    <location>
        <begin position="763"/>
        <end position="783"/>
    </location>
</feature>
<feature type="compositionally biased region" description="Basic and acidic residues" evidence="1">
    <location>
        <begin position="627"/>
        <end position="644"/>
    </location>
</feature>
<feature type="region of interest" description="Disordered" evidence="1">
    <location>
        <begin position="1368"/>
        <end position="1425"/>
    </location>
</feature>
<feature type="region of interest" description="Disordered" evidence="1">
    <location>
        <begin position="1486"/>
        <end position="1557"/>
    </location>
</feature>
<feature type="compositionally biased region" description="Basic and acidic residues" evidence="1">
    <location>
        <begin position="772"/>
        <end position="783"/>
    </location>
</feature>
<feature type="region of interest" description="Disordered" evidence="1">
    <location>
        <begin position="511"/>
        <end position="574"/>
    </location>
</feature>
<feature type="compositionally biased region" description="Basic and acidic residues" evidence="1">
    <location>
        <begin position="323"/>
        <end position="344"/>
    </location>
</feature>
<feature type="compositionally biased region" description="Low complexity" evidence="1">
    <location>
        <begin position="1925"/>
        <end position="1934"/>
    </location>
</feature>
<feature type="compositionally biased region" description="Basic and acidic residues" evidence="1">
    <location>
        <begin position="1648"/>
        <end position="1659"/>
    </location>
</feature>
<proteinExistence type="predicted"/>
<feature type="region of interest" description="Disordered" evidence="1">
    <location>
        <begin position="421"/>
        <end position="446"/>
    </location>
</feature>
<feature type="compositionally biased region" description="Low complexity" evidence="1">
    <location>
        <begin position="125"/>
        <end position="141"/>
    </location>
</feature>
<feature type="compositionally biased region" description="Basic and acidic residues" evidence="1">
    <location>
        <begin position="511"/>
        <end position="533"/>
    </location>
</feature>
<protein>
    <submittedName>
        <fullName evidence="2">Uncharacterized protein</fullName>
    </submittedName>
</protein>
<feature type="compositionally biased region" description="Basic and acidic residues" evidence="1">
    <location>
        <begin position="207"/>
        <end position="227"/>
    </location>
</feature>
<dbReference type="EMBL" id="LR031880">
    <property type="protein sequence ID" value="VDD64667.1"/>
    <property type="molecule type" value="Genomic_DNA"/>
</dbReference>
<name>A0A3P6G1N0_BRAOL</name>
<feature type="region of interest" description="Disordered" evidence="1">
    <location>
        <begin position="727"/>
        <end position="750"/>
    </location>
</feature>
<feature type="region of interest" description="Disordered" evidence="1">
    <location>
        <begin position="620"/>
        <end position="644"/>
    </location>
</feature>
<feature type="compositionally biased region" description="Basic and acidic residues" evidence="1">
    <location>
        <begin position="1384"/>
        <end position="1403"/>
    </location>
</feature>
<feature type="compositionally biased region" description="Basic and acidic residues" evidence="1">
    <location>
        <begin position="271"/>
        <end position="291"/>
    </location>
</feature>
<feature type="region of interest" description="Disordered" evidence="1">
    <location>
        <begin position="1678"/>
        <end position="1700"/>
    </location>
</feature>
<evidence type="ECO:0000313" key="2">
    <source>
        <dbReference type="EMBL" id="VDD64667.1"/>
    </source>
</evidence>
<feature type="compositionally biased region" description="Polar residues" evidence="1">
    <location>
        <begin position="1372"/>
        <end position="1382"/>
    </location>
</feature>
<reference evidence="2" key="1">
    <citation type="submission" date="2018-11" db="EMBL/GenBank/DDBJ databases">
        <authorList>
            <consortium name="Genoscope - CEA"/>
            <person name="William W."/>
        </authorList>
    </citation>
    <scope>NUCLEOTIDE SEQUENCE</scope>
</reference>
<sequence length="1941" mass="212440">MDFHGMNRKNLQILCKKHGIPANLKNIEMANRLASLIFQKEDEETVTETKEEEANLVASRKAKKVRFSHETDNQIFEFTRSVKKSVRTRRSRGQDGDAKAPPQPGGGIELRRSKRSVSKGIGSNGDDVSNSISGIGSSGSVQEEGKDVDSIVSEQLEDKGIQDGRRSTRLAGKIEKSCVEGGTSKLVALVPDAKRSKRIGSGGSTQEEGKDTDLNAPERFEDRDVQGGKRSRRLAAKTEKSFEEGGTSKLVALVPDAKRSKRIGSGGSTQEEGKDTDLNAPERFEDRDVQGGRRSRRLAAKTEKSSEEGGMSKSVTLLPAAKRSKELVDVVNKEDEREIGEPNRKGGGSKVEMVRRRSMRFVNEQTSAQDQRRSVRLKASVENTSMGQAKNDSVKASRVVKGNLVDKKTDENLVKSKRVTRNMKRGRSGEPEVDIGAASNQSNLTPKKTLNEFVHFEQEEACGADVKAGGSSKNQECIKDKPQGIIITEDSPSFSQAKAAEPVRMLEKVLDPTLDKSDDSSQRSNIREINCERMEEECEEKLERETVSMPLMEEEKEEVSPRSLSSPKDKLHVPTGHIIVKDSASTVIAEESTKTKDETLIYSPESELKETSSIAKLANVEGSLENSTERWKEIHSGKDDEKGSLENVQAENLHGNVSECNTESSSAEEEMEISKIGGLSVAHCVNLIPEKLLGEYSQLEPEEAERPNVEARSSSQKVKKIVAQEFVKDKPQEVADDSPSTSETKATEPTVISENVLDSTRTVSGETSAVRNSHELNSEVLEEGREEKHELAMTKKDQVETSSLSEFLTERSEVKTCLDNRITSCSLSVEATLSPASVQLAMSNPEADLGVPTGNDIVSTVITKEETLILTPTSELKEDNAGAKISKVEAILGNSAECCKEDEKGSLEKDVQAENLHVNFSECITEKSSSEEVEISKDGCKSANLTPEKLLDTYTQLVPEEAGGPNVEIRSSSKRMKTVSSECLKENPQGMAEESPSTFVTKTAETLMMSENVSVDISPVGNTQELYPELTDEEREEKQELDIVLVAETEKEKKKASSSSELFVETTPPPPSLVQIAVSNPESELSVPTRHILVKDIVSVVIAEEDIKTEEVPKSVQSFVAKFAETDAVLENSAECSNKSLSIKYDGKGSLEKEKQSAKRHGNFSEYNAENSNAEEEADICKVGRISAGHGVYREKLDEVEDESLMKSVQTISSERGCEPNPLVLSGSLSTEFASHSHKEENVSECLEEEEMKALSQPTPINKAASNELDSSSLFTTPERNLMLMEQLSESGKICEAHIVTQHNDEAVESVVFTTPEKVLLLGDSGLDEVGKEEEHTTTDFPDESDILNTSQNEAFNEGERIEVELHDEPNITASPLRQSSVGDFKEDRNERNEENRTVELHCESGTCTGQDKHDGAENSGGNKDMELYEESVVFTGLEERHELFGDSREDELNMDAQFYDEAGLSTEMHKDLPLADPELGKAGWLEINNDDKSGSLEGRLLNGDSEQKKTKKAPAEFHDESAVPSIPERHPFPEESEQEEAAKSEENNALESQADCDNFTAANVNAKSHDMSDVLTASESHSIMGAFEPDGKENKDVELLGESNISTNEESGQDGKIKYNTAATCEESSFFISPERRHHLGNTEPHTAGKQERKEVEFKDESTFFTRLETRLLLGESTQDRLDNGKSGSAKYQSHHASSPKVILKDDSVARECQVAAPDFRENTIVDSSGSIASKVSYSHEFSAGEVSAGAEFMPKASQAKNVAGLDAIQGTSKQSRGNSPHVDTCHTMGADTIMDAERNVSLSSYVLSLPAEEESGPSTDIQNQIHDAVEELPVTDELIDAKLTKNTQSDSETIGLPDEGDSKSIVENPSQLEITGTCSMVSERSTPPMDNQNHINDALNEELAVTDNSKADELIEAKVTKNVDSSGGSDVSGKQRMST</sequence>
<feature type="compositionally biased region" description="Polar residues" evidence="1">
    <location>
        <begin position="1687"/>
        <end position="1698"/>
    </location>
</feature>
<feature type="region of interest" description="Disordered" evidence="1">
    <location>
        <begin position="83"/>
        <end position="172"/>
    </location>
</feature>
<gene>
    <name evidence="2" type="ORF">BOLC6T40120H</name>
</gene>
<feature type="compositionally biased region" description="Basic and acidic residues" evidence="1">
    <location>
        <begin position="1506"/>
        <end position="1534"/>
    </location>
</feature>
<feature type="region of interest" description="Disordered" evidence="1">
    <location>
        <begin position="1922"/>
        <end position="1941"/>
    </location>
</feature>
<feature type="compositionally biased region" description="Polar residues" evidence="1">
    <location>
        <begin position="381"/>
        <end position="391"/>
    </location>
</feature>
<organism evidence="2">
    <name type="scientific">Brassica oleracea</name>
    <name type="common">Wild cabbage</name>
    <dbReference type="NCBI Taxonomy" id="3712"/>
    <lineage>
        <taxon>Eukaryota</taxon>
        <taxon>Viridiplantae</taxon>
        <taxon>Streptophyta</taxon>
        <taxon>Embryophyta</taxon>
        <taxon>Tracheophyta</taxon>
        <taxon>Spermatophyta</taxon>
        <taxon>Magnoliopsida</taxon>
        <taxon>eudicotyledons</taxon>
        <taxon>Gunneridae</taxon>
        <taxon>Pentapetalae</taxon>
        <taxon>rosids</taxon>
        <taxon>malvids</taxon>
        <taxon>Brassicales</taxon>
        <taxon>Brassicaceae</taxon>
        <taxon>Brassiceae</taxon>
        <taxon>Brassica</taxon>
    </lineage>
</organism>